<gene>
    <name evidence="2" type="ORF">UFOPK2593_00050</name>
    <name evidence="3" type="ORF">UFOPK4234_00120</name>
</gene>
<organism evidence="2">
    <name type="scientific">freshwater metagenome</name>
    <dbReference type="NCBI Taxonomy" id="449393"/>
    <lineage>
        <taxon>unclassified sequences</taxon>
        <taxon>metagenomes</taxon>
        <taxon>ecological metagenomes</taxon>
    </lineage>
</organism>
<evidence type="ECO:0000313" key="3">
    <source>
        <dbReference type="EMBL" id="CAB5034051.1"/>
    </source>
</evidence>
<dbReference type="Gene3D" id="3.40.50.720">
    <property type="entry name" value="NAD(P)-binding Rossmann-like Domain"/>
    <property type="match status" value="1"/>
</dbReference>
<reference evidence="2" key="1">
    <citation type="submission" date="2020-05" db="EMBL/GenBank/DDBJ databases">
        <authorList>
            <person name="Chiriac C."/>
            <person name="Salcher M."/>
            <person name="Ghai R."/>
            <person name="Kavagutti S V."/>
        </authorList>
    </citation>
    <scope>NUCLEOTIDE SEQUENCE</scope>
</reference>
<name>A0A6J6NW22_9ZZZZ</name>
<dbReference type="Pfam" id="PF13478">
    <property type="entry name" value="XdhC_C"/>
    <property type="match status" value="1"/>
</dbReference>
<protein>
    <submittedName>
        <fullName evidence="2">Unannotated protein</fullName>
    </submittedName>
</protein>
<sequence length="302" mass="31387">MYGIALSVTSCLRAQTRADVAWVISSDGLPLGEPNEALALTPGGGRIGNLLSGAIDGDLIDFASRHLIQGRVFSINVSEVGALIAGLPLGGSARCVLTPAAELPAQLWPALLSREPLALICNLDGDLIHDTVLFTRDNISESDDEVSELFRKGSSRTVITGEKIITIMYPVTKLAIAGGGPIAEALAENARLLGWRVVMAQAVDQATGLMADLASIDAAVIMGHDVESSSMSLAAALESDAGYIGALGSQKMQQNRADWLAYRGITEISRVHGPAGVNIGATSPAEIAISILAQAIEAIRAP</sequence>
<dbReference type="PANTHER" id="PTHR30388">
    <property type="entry name" value="ALDEHYDE OXIDOREDUCTASE MOLYBDENUM COFACTOR ASSEMBLY PROTEIN"/>
    <property type="match status" value="1"/>
</dbReference>
<dbReference type="EMBL" id="CAEZXW010000002">
    <property type="protein sequence ID" value="CAB4691031.1"/>
    <property type="molecule type" value="Genomic_DNA"/>
</dbReference>
<dbReference type="EMBL" id="CAFBQA010000003">
    <property type="protein sequence ID" value="CAB5034051.1"/>
    <property type="molecule type" value="Genomic_DNA"/>
</dbReference>
<dbReference type="PANTHER" id="PTHR30388:SF4">
    <property type="entry name" value="MOLYBDENUM COFACTOR INSERTION CHAPERONE PAOD"/>
    <property type="match status" value="1"/>
</dbReference>
<evidence type="ECO:0000259" key="1">
    <source>
        <dbReference type="Pfam" id="PF13478"/>
    </source>
</evidence>
<dbReference type="InterPro" id="IPR027051">
    <property type="entry name" value="XdhC_Rossmann_dom"/>
</dbReference>
<feature type="domain" description="XdhC Rossmann" evidence="1">
    <location>
        <begin position="174"/>
        <end position="294"/>
    </location>
</feature>
<evidence type="ECO:0000313" key="2">
    <source>
        <dbReference type="EMBL" id="CAB4691031.1"/>
    </source>
</evidence>
<dbReference type="AlphaFoldDB" id="A0A6J6NW22"/>
<accession>A0A6J6NW22</accession>
<proteinExistence type="predicted"/>
<dbReference type="InterPro" id="IPR052698">
    <property type="entry name" value="MoCofactor_Util/Proc"/>
</dbReference>